<dbReference type="GO" id="GO:0030163">
    <property type="term" value="P:protein catabolic process"/>
    <property type="evidence" value="ECO:0007669"/>
    <property type="project" value="InterPro"/>
</dbReference>
<sequence>MKLGSDTEELVESKTKEKTSKGKVIILHNDDFNTFEHVERCLMSICGHSSEQAAQCAMIVHYRGKCDIKRGDEDKLKRIYAKLKAELLSVTLEDNE</sequence>
<gene>
    <name evidence="3" type="primary">clpS</name>
    <name evidence="3" type="ORF">SLAVMIC_00332</name>
</gene>
<evidence type="ECO:0000259" key="2">
    <source>
        <dbReference type="Pfam" id="PF02617"/>
    </source>
</evidence>
<feature type="domain" description="Adaptor protein ClpS core" evidence="2">
    <location>
        <begin position="24"/>
        <end position="85"/>
    </location>
</feature>
<organism evidence="3">
    <name type="scientific">uncultured marine phage</name>
    <dbReference type="NCBI Taxonomy" id="707152"/>
    <lineage>
        <taxon>Viruses</taxon>
        <taxon>environmental samples</taxon>
    </lineage>
</organism>
<evidence type="ECO:0000313" key="3">
    <source>
        <dbReference type="EMBL" id="CAG7580271.1"/>
    </source>
</evidence>
<dbReference type="Pfam" id="PF02617">
    <property type="entry name" value="ClpS"/>
    <property type="match status" value="1"/>
</dbReference>
<protein>
    <submittedName>
        <fullName evidence="3">ATP-dependent Clp protease adapter protein ClpS</fullName>
    </submittedName>
</protein>
<proteinExistence type="predicted"/>
<dbReference type="EMBL" id="OU342829">
    <property type="protein sequence ID" value="CAG7580271.1"/>
    <property type="molecule type" value="Genomic_DNA"/>
</dbReference>
<accession>A0A8D9CC24</accession>
<feature type="region of interest" description="Disordered" evidence="1">
    <location>
        <begin position="1"/>
        <end position="20"/>
    </location>
</feature>
<evidence type="ECO:0000256" key="1">
    <source>
        <dbReference type="SAM" id="MobiDB-lite"/>
    </source>
</evidence>
<dbReference type="GO" id="GO:0008233">
    <property type="term" value="F:peptidase activity"/>
    <property type="evidence" value="ECO:0007669"/>
    <property type="project" value="UniProtKB-KW"/>
</dbReference>
<dbReference type="InterPro" id="IPR003769">
    <property type="entry name" value="ClpS_core"/>
</dbReference>
<feature type="compositionally biased region" description="Acidic residues" evidence="1">
    <location>
        <begin position="1"/>
        <end position="10"/>
    </location>
</feature>
<feature type="compositionally biased region" description="Basic and acidic residues" evidence="1">
    <location>
        <begin position="11"/>
        <end position="20"/>
    </location>
</feature>
<dbReference type="Gene3D" id="3.30.1390.10">
    <property type="match status" value="1"/>
</dbReference>
<reference evidence="3" key="1">
    <citation type="submission" date="2021-06" db="EMBL/GenBank/DDBJ databases">
        <authorList>
            <person name="Gannon L."/>
            <person name="Redgwell R T."/>
            <person name="Michniewski S."/>
            <person name="Harrison D C."/>
            <person name="Millard A."/>
        </authorList>
    </citation>
    <scope>NUCLEOTIDE SEQUENCE</scope>
</reference>
<dbReference type="SUPFAM" id="SSF54736">
    <property type="entry name" value="ClpS-like"/>
    <property type="match status" value="1"/>
</dbReference>
<keyword evidence="3" id="KW-0378">Hydrolase</keyword>
<dbReference type="InterPro" id="IPR014719">
    <property type="entry name" value="Ribosomal_bL12_C/ClpS-like"/>
</dbReference>
<keyword evidence="3" id="KW-0645">Protease</keyword>
<dbReference type="GO" id="GO:0006508">
    <property type="term" value="P:proteolysis"/>
    <property type="evidence" value="ECO:0007669"/>
    <property type="project" value="UniProtKB-KW"/>
</dbReference>
<name>A0A8D9CC24_9VIRU</name>